<name>C8PH46_9BACT</name>
<organism evidence="2 3">
    <name type="scientific">Campylobacter gracilis RM3268</name>
    <dbReference type="NCBI Taxonomy" id="553220"/>
    <lineage>
        <taxon>Bacteria</taxon>
        <taxon>Pseudomonadati</taxon>
        <taxon>Campylobacterota</taxon>
        <taxon>Epsilonproteobacteria</taxon>
        <taxon>Campylobacterales</taxon>
        <taxon>Campylobacteraceae</taxon>
        <taxon>Campylobacter</taxon>
    </lineage>
</organism>
<accession>C8PH46</accession>
<feature type="transmembrane region" description="Helical" evidence="1">
    <location>
        <begin position="15"/>
        <end position="35"/>
    </location>
</feature>
<proteinExistence type="predicted"/>
<keyword evidence="1" id="KW-0472">Membrane</keyword>
<gene>
    <name evidence="2" type="ORF">CAMGR0001_2234</name>
</gene>
<keyword evidence="1" id="KW-1133">Transmembrane helix</keyword>
<dbReference type="Proteomes" id="UP000005709">
    <property type="component" value="Unassembled WGS sequence"/>
</dbReference>
<comment type="caution">
    <text evidence="2">The sequence shown here is derived from an EMBL/GenBank/DDBJ whole genome shotgun (WGS) entry which is preliminary data.</text>
</comment>
<evidence type="ECO:0000256" key="1">
    <source>
        <dbReference type="SAM" id="Phobius"/>
    </source>
</evidence>
<dbReference type="EMBL" id="ACYG01000022">
    <property type="protein sequence ID" value="EEV17867.1"/>
    <property type="molecule type" value="Genomic_DNA"/>
</dbReference>
<sequence length="41" mass="4995">MLFVYKIHMQAPLKFNIKLIAPPFYVLVIFLFDLYRRKAHV</sequence>
<evidence type="ECO:0000313" key="2">
    <source>
        <dbReference type="EMBL" id="EEV17867.1"/>
    </source>
</evidence>
<keyword evidence="3" id="KW-1185">Reference proteome</keyword>
<reference evidence="2 3" key="1">
    <citation type="submission" date="2009-07" db="EMBL/GenBank/DDBJ databases">
        <authorList>
            <person name="Madupu R."/>
            <person name="Sebastian Y."/>
            <person name="Durkin A.S."/>
            <person name="Torralba M."/>
            <person name="Methe B."/>
            <person name="Sutton G.G."/>
            <person name="Strausberg R.L."/>
            <person name="Nelson K.E."/>
        </authorList>
    </citation>
    <scope>NUCLEOTIDE SEQUENCE [LARGE SCALE GENOMIC DNA]</scope>
    <source>
        <strain evidence="2 3">RM3268</strain>
    </source>
</reference>
<dbReference type="AlphaFoldDB" id="C8PH46"/>
<keyword evidence="1" id="KW-0812">Transmembrane</keyword>
<evidence type="ECO:0000313" key="3">
    <source>
        <dbReference type="Proteomes" id="UP000005709"/>
    </source>
</evidence>
<protein>
    <submittedName>
        <fullName evidence="2">Uncharacterized protein</fullName>
    </submittedName>
</protein>